<gene>
    <name evidence="2" type="ORF">OLC1_LOCUS21679</name>
</gene>
<dbReference type="PANTHER" id="PTHR33780:SF2">
    <property type="entry name" value="PROTEIN, PUTATIVE-RELATED"/>
    <property type="match status" value="1"/>
</dbReference>
<feature type="transmembrane region" description="Helical" evidence="1">
    <location>
        <begin position="59"/>
        <end position="81"/>
    </location>
</feature>
<keyword evidence="3" id="KW-1185">Reference proteome</keyword>
<dbReference type="PANTHER" id="PTHR33780">
    <property type="entry name" value="EXPRESSED PROTEIN"/>
    <property type="match status" value="1"/>
</dbReference>
<feature type="transmembrane region" description="Helical" evidence="1">
    <location>
        <begin position="12"/>
        <end position="28"/>
    </location>
</feature>
<evidence type="ECO:0000313" key="3">
    <source>
        <dbReference type="Proteomes" id="UP001161247"/>
    </source>
</evidence>
<accession>A0AAV1E4L9</accession>
<evidence type="ECO:0000313" key="2">
    <source>
        <dbReference type="EMBL" id="CAI9115091.1"/>
    </source>
</evidence>
<protein>
    <submittedName>
        <fullName evidence="2">OLC1v1015925C1</fullName>
    </submittedName>
</protein>
<dbReference type="Proteomes" id="UP001161247">
    <property type="component" value="Chromosome 8"/>
</dbReference>
<keyword evidence="1" id="KW-0812">Transmembrane</keyword>
<proteinExistence type="predicted"/>
<keyword evidence="1" id="KW-1133">Transmembrane helix</keyword>
<reference evidence="2" key="1">
    <citation type="submission" date="2023-03" db="EMBL/GenBank/DDBJ databases">
        <authorList>
            <person name="Julca I."/>
        </authorList>
    </citation>
    <scope>NUCLEOTIDE SEQUENCE</scope>
</reference>
<evidence type="ECO:0000256" key="1">
    <source>
        <dbReference type="SAM" id="Phobius"/>
    </source>
</evidence>
<keyword evidence="1" id="KW-0472">Membrane</keyword>
<organism evidence="2 3">
    <name type="scientific">Oldenlandia corymbosa var. corymbosa</name>
    <dbReference type="NCBI Taxonomy" id="529605"/>
    <lineage>
        <taxon>Eukaryota</taxon>
        <taxon>Viridiplantae</taxon>
        <taxon>Streptophyta</taxon>
        <taxon>Embryophyta</taxon>
        <taxon>Tracheophyta</taxon>
        <taxon>Spermatophyta</taxon>
        <taxon>Magnoliopsida</taxon>
        <taxon>eudicotyledons</taxon>
        <taxon>Gunneridae</taxon>
        <taxon>Pentapetalae</taxon>
        <taxon>asterids</taxon>
        <taxon>lamiids</taxon>
        <taxon>Gentianales</taxon>
        <taxon>Rubiaceae</taxon>
        <taxon>Rubioideae</taxon>
        <taxon>Spermacoceae</taxon>
        <taxon>Hedyotis-Oldenlandia complex</taxon>
        <taxon>Oldenlandia</taxon>
    </lineage>
</organism>
<dbReference type="AlphaFoldDB" id="A0AAV1E4L9"/>
<sequence>MAIMGTAKINCLRYPVHFYLLFFLYPFIEVLPGSADDSTSSSSNTATNASHHNSSRKSVGITVVLVFLGLLSVVGFSVFLFKLWQRKRRDEQQARLLKLFENDEDLEVELGIRD</sequence>
<name>A0AAV1E4L9_OLDCO</name>
<dbReference type="EMBL" id="OX459125">
    <property type="protein sequence ID" value="CAI9115091.1"/>
    <property type="molecule type" value="Genomic_DNA"/>
</dbReference>